<feature type="region of interest" description="Disordered" evidence="1">
    <location>
        <begin position="104"/>
        <end position="138"/>
    </location>
</feature>
<accession>D8JYM9</accession>
<dbReference type="KEGG" id="hdn:Hden_1674"/>
<reference evidence="3" key="1">
    <citation type="journal article" date="2011" name="J. Bacteriol.">
        <title>Genome sequences of eight morphologically diverse alphaproteobacteria.</title>
        <authorList>
            <consortium name="US DOE Joint Genome Institute"/>
            <person name="Brown P.J."/>
            <person name="Kysela D.T."/>
            <person name="Buechlein A."/>
            <person name="Hemmerich C."/>
            <person name="Brun Y.V."/>
        </authorList>
    </citation>
    <scope>NUCLEOTIDE SEQUENCE [LARGE SCALE GENOMIC DNA]</scope>
    <source>
        <strain evidence="3">ATCC 51888 / DSM 1869 / NCIB 11706 / TK 0415</strain>
    </source>
</reference>
<keyword evidence="3" id="KW-1185">Reference proteome</keyword>
<dbReference type="RefSeq" id="WP_013215640.1">
    <property type="nucleotide sequence ID" value="NC_014313.1"/>
</dbReference>
<evidence type="ECO:0000256" key="1">
    <source>
        <dbReference type="SAM" id="MobiDB-lite"/>
    </source>
</evidence>
<sequence length="138" mass="13696">MIEGATGKLALAVLAAGLTCGCADGSNFGLSTQSLGPDTTAAKSDPVCVSLASQINTLKGDGTIERLEKAGDGKTVKVSVKRSALQKQAELNKAYADFQTRCGPKVPAQTAQAQPAAPAAQTASTQPAAPAAGTPAAN</sequence>
<dbReference type="STRING" id="582899.Hden_1674"/>
<dbReference type="Proteomes" id="UP000002033">
    <property type="component" value="Chromosome"/>
</dbReference>
<name>D8JYM9_HYPDA</name>
<dbReference type="OrthoDB" id="7933757at2"/>
<proteinExistence type="predicted"/>
<organism evidence="2 3">
    <name type="scientific">Hyphomicrobium denitrificans (strain ATCC 51888 / DSM 1869 / NCIMB 11706 / TK 0415)</name>
    <dbReference type="NCBI Taxonomy" id="582899"/>
    <lineage>
        <taxon>Bacteria</taxon>
        <taxon>Pseudomonadati</taxon>
        <taxon>Pseudomonadota</taxon>
        <taxon>Alphaproteobacteria</taxon>
        <taxon>Hyphomicrobiales</taxon>
        <taxon>Hyphomicrobiaceae</taxon>
        <taxon>Hyphomicrobium</taxon>
    </lineage>
</organism>
<evidence type="ECO:0000313" key="2">
    <source>
        <dbReference type="EMBL" id="ADJ23481.1"/>
    </source>
</evidence>
<evidence type="ECO:0000313" key="3">
    <source>
        <dbReference type="Proteomes" id="UP000002033"/>
    </source>
</evidence>
<dbReference type="HOGENOM" id="CLU_2012139_0_0_5"/>
<protein>
    <submittedName>
        <fullName evidence="2">Uncharacterized protein</fullName>
    </submittedName>
</protein>
<feature type="compositionally biased region" description="Low complexity" evidence="1">
    <location>
        <begin position="107"/>
        <end position="138"/>
    </location>
</feature>
<dbReference type="AlphaFoldDB" id="D8JYM9"/>
<gene>
    <name evidence="2" type="ordered locus">Hden_1674</name>
</gene>
<dbReference type="EMBL" id="CP002083">
    <property type="protein sequence ID" value="ADJ23481.1"/>
    <property type="molecule type" value="Genomic_DNA"/>
</dbReference>